<feature type="transmembrane region" description="Helical" evidence="5">
    <location>
        <begin position="178"/>
        <end position="197"/>
    </location>
</feature>
<evidence type="ECO:0000313" key="6">
    <source>
        <dbReference type="EMBL" id="RIA64993.1"/>
    </source>
</evidence>
<comment type="subcellular location">
    <subcellularLocation>
        <location evidence="1">Membrane</location>
        <topology evidence="1">Multi-pass membrane protein</topology>
    </subcellularLocation>
</comment>
<dbReference type="Pfam" id="PF02361">
    <property type="entry name" value="CbiQ"/>
    <property type="match status" value="1"/>
</dbReference>
<dbReference type="AlphaFoldDB" id="A0A397QU82"/>
<dbReference type="PANTHER" id="PTHR33514">
    <property type="entry name" value="PROTEIN ABCI12, CHLOROPLASTIC"/>
    <property type="match status" value="1"/>
</dbReference>
<evidence type="ECO:0000256" key="1">
    <source>
        <dbReference type="ARBA" id="ARBA00004141"/>
    </source>
</evidence>
<dbReference type="CDD" id="cd16914">
    <property type="entry name" value="EcfT"/>
    <property type="match status" value="1"/>
</dbReference>
<dbReference type="InParanoid" id="A0A397QU82"/>
<feature type="transmembrane region" description="Helical" evidence="5">
    <location>
        <begin position="315"/>
        <end position="335"/>
    </location>
</feature>
<evidence type="ECO:0000256" key="5">
    <source>
        <dbReference type="SAM" id="Phobius"/>
    </source>
</evidence>
<evidence type="ECO:0000256" key="2">
    <source>
        <dbReference type="ARBA" id="ARBA00022692"/>
    </source>
</evidence>
<evidence type="ECO:0000256" key="4">
    <source>
        <dbReference type="ARBA" id="ARBA00023136"/>
    </source>
</evidence>
<sequence>MDNIAFGQYYPGKSWIYKLDPRFKIIATIVFIVIIFLVPITNMNGLYMMLGLLGLFIIAFLTTGIPFIKVLNGLKPVLFLLMFTVVLQLIYTTGEAETLLYTIPMSIGLYPSLIIIGLLTLYIVFKRYLPFKTLILFVILFICFLVLWDNPFEKFNWNFSLQWASWDFKIYQAGVSRASIIFLRIVLMLGVTSLLTLSTMSTDINNGIEAVLSPLKIFKIPVGIFSMLISLTLRFIPTLMIEAKKIMNAQASRGVDFSEGSLKDKANQIIALLIPMFVISFKRAEDLSNAMEARGYIVGAKRTKIDELKLRWRDYLGIVILCLLLAGVIVGRIYLGWDINV</sequence>
<comment type="caution">
    <text evidence="6">The sequence shown here is derived from an EMBL/GenBank/DDBJ whole genome shotgun (WGS) entry which is preliminary data.</text>
</comment>
<dbReference type="OrthoDB" id="8075495at2"/>
<accession>A0A397QU82</accession>
<dbReference type="InterPro" id="IPR003339">
    <property type="entry name" value="ABC/ECF_trnsptr_transmembrane"/>
</dbReference>
<name>A0A397QU82_9MOLU</name>
<dbReference type="PANTHER" id="PTHR33514:SF13">
    <property type="entry name" value="PROTEIN ABCI12, CHLOROPLASTIC"/>
    <property type="match status" value="1"/>
</dbReference>
<dbReference type="GO" id="GO:0005886">
    <property type="term" value="C:plasma membrane"/>
    <property type="evidence" value="ECO:0007669"/>
    <property type="project" value="UniProtKB-ARBA"/>
</dbReference>
<dbReference type="FunCoup" id="A0A397QU82">
    <property type="interactions" value="218"/>
</dbReference>
<proteinExistence type="predicted"/>
<keyword evidence="4 5" id="KW-0472">Membrane</keyword>
<protein>
    <submittedName>
        <fullName evidence="6">Energy-coupling factor transport system permease protein</fullName>
    </submittedName>
</protein>
<reference evidence="6 7" key="1">
    <citation type="submission" date="2018-08" db="EMBL/GenBank/DDBJ databases">
        <title>Genomic Encyclopedia of Archaeal and Bacterial Type Strains, Phase II (KMG-II): from individual species to whole genera.</title>
        <authorList>
            <person name="Goeker M."/>
        </authorList>
    </citation>
    <scope>NUCLEOTIDE SEQUENCE [LARGE SCALE GENOMIC DNA]</scope>
    <source>
        <strain evidence="6 7">ATCC 27112</strain>
    </source>
</reference>
<keyword evidence="2 5" id="KW-0812">Transmembrane</keyword>
<keyword evidence="3 5" id="KW-1133">Transmembrane helix</keyword>
<evidence type="ECO:0000256" key="3">
    <source>
        <dbReference type="ARBA" id="ARBA00022989"/>
    </source>
</evidence>
<gene>
    <name evidence="6" type="ORF">EI71_01692</name>
</gene>
<feature type="transmembrane region" description="Helical" evidence="5">
    <location>
        <begin position="100"/>
        <end position="124"/>
    </location>
</feature>
<feature type="transmembrane region" description="Helical" evidence="5">
    <location>
        <begin position="23"/>
        <end position="40"/>
    </location>
</feature>
<feature type="transmembrane region" description="Helical" evidence="5">
    <location>
        <begin position="46"/>
        <end position="65"/>
    </location>
</feature>
<evidence type="ECO:0000313" key="7">
    <source>
        <dbReference type="Proteomes" id="UP000266506"/>
    </source>
</evidence>
<keyword evidence="7" id="KW-1185">Reference proteome</keyword>
<dbReference type="EMBL" id="QXEV01000026">
    <property type="protein sequence ID" value="RIA64993.1"/>
    <property type="molecule type" value="Genomic_DNA"/>
</dbReference>
<feature type="transmembrane region" description="Helical" evidence="5">
    <location>
        <begin position="77"/>
        <end position="94"/>
    </location>
</feature>
<dbReference type="Proteomes" id="UP000266506">
    <property type="component" value="Unassembled WGS sequence"/>
</dbReference>
<feature type="transmembrane region" description="Helical" evidence="5">
    <location>
        <begin position="131"/>
        <end position="148"/>
    </location>
</feature>
<organism evidence="6 7">
    <name type="scientific">Anaeroplasma bactoclasticum</name>
    <dbReference type="NCBI Taxonomy" id="2088"/>
    <lineage>
        <taxon>Bacteria</taxon>
        <taxon>Bacillati</taxon>
        <taxon>Mycoplasmatota</taxon>
        <taxon>Mollicutes</taxon>
        <taxon>Anaeroplasmatales</taxon>
        <taxon>Anaeroplasmataceae</taxon>
        <taxon>Anaeroplasma</taxon>
    </lineage>
</organism>